<dbReference type="Pfam" id="PF06224">
    <property type="entry name" value="AlkZ-like"/>
    <property type="match status" value="1"/>
</dbReference>
<proteinExistence type="predicted"/>
<dbReference type="EMBL" id="JAPDOD010000018">
    <property type="protein sequence ID" value="MDA0162359.1"/>
    <property type="molecule type" value="Genomic_DNA"/>
</dbReference>
<evidence type="ECO:0000313" key="1">
    <source>
        <dbReference type="EMBL" id="MDA0162359.1"/>
    </source>
</evidence>
<dbReference type="Proteomes" id="UP001149140">
    <property type="component" value="Unassembled WGS sequence"/>
</dbReference>
<organism evidence="1 2">
    <name type="scientific">Solirubrobacter ginsenosidimutans</name>
    <dbReference type="NCBI Taxonomy" id="490573"/>
    <lineage>
        <taxon>Bacteria</taxon>
        <taxon>Bacillati</taxon>
        <taxon>Actinomycetota</taxon>
        <taxon>Thermoleophilia</taxon>
        <taxon>Solirubrobacterales</taxon>
        <taxon>Solirubrobacteraceae</taxon>
        <taxon>Solirubrobacter</taxon>
    </lineage>
</organism>
<reference evidence="1" key="1">
    <citation type="submission" date="2022-10" db="EMBL/GenBank/DDBJ databases">
        <title>The WGS of Solirubrobacter ginsenosidimutans DSM 21036.</title>
        <authorList>
            <person name="Jiang Z."/>
        </authorList>
    </citation>
    <scope>NUCLEOTIDE SEQUENCE</scope>
    <source>
        <strain evidence="1">DSM 21036</strain>
    </source>
</reference>
<sequence length="403" mass="46384">MHKVDPAAIRRLAIRNQRLDGPAPRKQATADDLLETVKALRCLQLDPTAIVARNHLLVLFSRHGAFDEATFEQIAYQRRDLFEYWAHEASYVLSDDLPIHRYAMKAPEGGAWRAKQNRWWDTEADFRTHIVERLEQEGPLRARDIEDRAQVGWESTGWTHARNVARMLDLMWVRGHVGISRREGAQRVWDLMARCLAPAAPREELSDEEVTYRAAPYAIKALGAGRIPHIRAHFTRNRYPHLARVLARLESEGTLTRIEVDGLGDDWWIHSEDLETLESADFKPRTALLSPFDNLLCDRARTEALFGFTHRLEIYVPKPKRRWGYFVLPVLDGDRLVARIDLAMDRKRGVLQAIEVHKEPRTPRGKRLPQAIRRELERLAAWRGATGIEVVKAPPEWLATLAA</sequence>
<dbReference type="AlphaFoldDB" id="A0A9X3S1H5"/>
<name>A0A9X3S1H5_9ACTN</name>
<dbReference type="GO" id="GO:0003677">
    <property type="term" value="F:DNA binding"/>
    <property type="evidence" value="ECO:0007669"/>
    <property type="project" value="UniProtKB-KW"/>
</dbReference>
<dbReference type="InterPro" id="IPR009351">
    <property type="entry name" value="AlkZ-like"/>
</dbReference>
<keyword evidence="1" id="KW-0238">DNA-binding</keyword>
<dbReference type="PANTHER" id="PTHR30528">
    <property type="entry name" value="CYTOPLASMIC PROTEIN"/>
    <property type="match status" value="1"/>
</dbReference>
<dbReference type="RefSeq" id="WP_270041601.1">
    <property type="nucleotide sequence ID" value="NZ_JAPDOD010000018.1"/>
</dbReference>
<protein>
    <submittedName>
        <fullName evidence="1">Winged helix DNA-binding domain-containing protein</fullName>
    </submittedName>
</protein>
<evidence type="ECO:0000313" key="2">
    <source>
        <dbReference type="Proteomes" id="UP001149140"/>
    </source>
</evidence>
<comment type="caution">
    <text evidence="1">The sequence shown here is derived from an EMBL/GenBank/DDBJ whole genome shotgun (WGS) entry which is preliminary data.</text>
</comment>
<dbReference type="PANTHER" id="PTHR30528:SF0">
    <property type="entry name" value="CYTOPLASMIC PROTEIN"/>
    <property type="match status" value="1"/>
</dbReference>
<keyword evidence="2" id="KW-1185">Reference proteome</keyword>
<gene>
    <name evidence="1" type="ORF">OM076_18955</name>
</gene>
<accession>A0A9X3S1H5</accession>